<protein>
    <submittedName>
        <fullName evidence="3">Uncharacterized protein</fullName>
    </submittedName>
</protein>
<feature type="compositionally biased region" description="Basic and acidic residues" evidence="1">
    <location>
        <begin position="385"/>
        <end position="397"/>
    </location>
</feature>
<gene>
    <name evidence="3" type="ORF">BN946_scf184985.g97</name>
</gene>
<dbReference type="HOGENOM" id="CLU_585435_0_0_1"/>
<feature type="compositionally biased region" description="Polar residues" evidence="1">
    <location>
        <begin position="350"/>
        <end position="363"/>
    </location>
</feature>
<keyword evidence="2" id="KW-1133">Transmembrane helix</keyword>
<feature type="compositionally biased region" description="Polar residues" evidence="1">
    <location>
        <begin position="12"/>
        <end position="33"/>
    </location>
</feature>
<dbReference type="OMA" id="ATHRSHI"/>
<keyword evidence="4" id="KW-1185">Reference proteome</keyword>
<feature type="region of interest" description="Disordered" evidence="1">
    <location>
        <begin position="275"/>
        <end position="328"/>
    </location>
</feature>
<organism evidence="3 4">
    <name type="scientific">Pycnoporus cinnabarinus</name>
    <name type="common">Cinnabar-red polypore</name>
    <name type="synonym">Trametes cinnabarina</name>
    <dbReference type="NCBI Taxonomy" id="5643"/>
    <lineage>
        <taxon>Eukaryota</taxon>
        <taxon>Fungi</taxon>
        <taxon>Dikarya</taxon>
        <taxon>Basidiomycota</taxon>
        <taxon>Agaricomycotina</taxon>
        <taxon>Agaricomycetes</taxon>
        <taxon>Polyporales</taxon>
        <taxon>Polyporaceae</taxon>
        <taxon>Trametes</taxon>
    </lineage>
</organism>
<dbReference type="AlphaFoldDB" id="A0A060SDV2"/>
<evidence type="ECO:0000256" key="1">
    <source>
        <dbReference type="SAM" id="MobiDB-lite"/>
    </source>
</evidence>
<feature type="compositionally biased region" description="Low complexity" evidence="1">
    <location>
        <begin position="103"/>
        <end position="140"/>
    </location>
</feature>
<feature type="region of interest" description="Disordered" evidence="1">
    <location>
        <begin position="77"/>
        <end position="140"/>
    </location>
</feature>
<feature type="region of interest" description="Disordered" evidence="1">
    <location>
        <begin position="443"/>
        <end position="467"/>
    </location>
</feature>
<comment type="caution">
    <text evidence="3">The sequence shown here is derived from an EMBL/GenBank/DDBJ whole genome shotgun (WGS) entry which is preliminary data.</text>
</comment>
<sequence length="467" mass="48499">MTASSHRFVIAASTTTNAPFPQFPSVTQSVPPESTSTSAQGGTSQTSSSADQPTAPAPRSTTVVIFSTTSAVAHDVGLSSDSETTTDFTDRDSASSPSPSPGPSLSSGSTTLLAPDSSHSTTTIVTSSDSPKPSLSLSSFSVPSTLGHSSGYTAPARTPSTLPSPGSHAPSKLVIAVCAALALIVLTIIIGLILVCKRRRRYRHLRASSAGLSGSMKNYQDGDGATDNDEATHRSHIDVTRMKSALALTHPPSGGTRSLKPVVLIPSYPRCTSPHAPSVVSPALASQGSPVANEGHIHSTDAVNPSHEARRSPPPTSPPTTFPLNATGEDTYARSSTVTFELALSDGDRTSSISETTAVSSPASHVAVNQHHDDEKNVSSQTAERQGRSQHSQDHPYPDGPPAPSVQTPTATRDTNILLPVPMRFSAACPPHSRFVAVLMEIEPDTNSDEPPPYHPARVQDAPAGLS</sequence>
<proteinExistence type="predicted"/>
<keyword evidence="2" id="KW-0472">Membrane</keyword>
<evidence type="ECO:0000313" key="4">
    <source>
        <dbReference type="Proteomes" id="UP000029665"/>
    </source>
</evidence>
<dbReference type="Proteomes" id="UP000029665">
    <property type="component" value="Unassembled WGS sequence"/>
</dbReference>
<evidence type="ECO:0000256" key="2">
    <source>
        <dbReference type="SAM" id="Phobius"/>
    </source>
</evidence>
<accession>A0A060SDV2</accession>
<reference evidence="3" key="1">
    <citation type="submission" date="2014-01" db="EMBL/GenBank/DDBJ databases">
        <title>The genome of the white-rot fungus Pycnoporus cinnabarinus: a basidiomycete model with a versatile arsenal for lignocellulosic biomass breakdown.</title>
        <authorList>
            <person name="Levasseur A."/>
            <person name="Lomascolo A."/>
            <person name="Ruiz-Duenas F.J."/>
            <person name="Uzan E."/>
            <person name="Piumi F."/>
            <person name="Kues U."/>
            <person name="Ram A.F.J."/>
            <person name="Murat C."/>
            <person name="Haon M."/>
            <person name="Benoit I."/>
            <person name="Arfi Y."/>
            <person name="Chevret D."/>
            <person name="Drula E."/>
            <person name="Kwon M.J."/>
            <person name="Gouret P."/>
            <person name="Lesage-Meessen L."/>
            <person name="Lombard V."/>
            <person name="Mariette J."/>
            <person name="Noirot C."/>
            <person name="Park J."/>
            <person name="Patyshakuliyeva A."/>
            <person name="Wieneger R.A.B."/>
            <person name="Wosten H.A.B."/>
            <person name="Martin F."/>
            <person name="Coutinho P.M."/>
            <person name="de Vries R."/>
            <person name="Martinez A.T."/>
            <person name="Klopp C."/>
            <person name="Pontarotti P."/>
            <person name="Henrissat B."/>
            <person name="Record E."/>
        </authorList>
    </citation>
    <scope>NUCLEOTIDE SEQUENCE [LARGE SCALE GENOMIC DNA]</scope>
    <source>
        <strain evidence="3">BRFM137</strain>
    </source>
</reference>
<keyword evidence="2" id="KW-0812">Transmembrane</keyword>
<name>A0A060SDV2_PYCCI</name>
<feature type="compositionally biased region" description="Low complexity" evidence="1">
    <location>
        <begin position="34"/>
        <end position="50"/>
    </location>
</feature>
<feature type="compositionally biased region" description="Pro residues" evidence="1">
    <location>
        <begin position="312"/>
        <end position="321"/>
    </location>
</feature>
<evidence type="ECO:0000313" key="3">
    <source>
        <dbReference type="EMBL" id="CDO72677.1"/>
    </source>
</evidence>
<dbReference type="EMBL" id="CCBP010000115">
    <property type="protein sequence ID" value="CDO72677.1"/>
    <property type="molecule type" value="Genomic_DNA"/>
</dbReference>
<feature type="region of interest" description="Disordered" evidence="1">
    <location>
        <begin position="1"/>
        <end position="61"/>
    </location>
</feature>
<feature type="region of interest" description="Disordered" evidence="1">
    <location>
        <begin position="348"/>
        <end position="410"/>
    </location>
</feature>
<feature type="transmembrane region" description="Helical" evidence="2">
    <location>
        <begin position="173"/>
        <end position="196"/>
    </location>
</feature>
<dbReference type="OrthoDB" id="10670260at2759"/>